<evidence type="ECO:0000256" key="2">
    <source>
        <dbReference type="SAM" id="MobiDB-lite"/>
    </source>
</evidence>
<feature type="compositionally biased region" description="Basic and acidic residues" evidence="2">
    <location>
        <begin position="219"/>
        <end position="238"/>
    </location>
</feature>
<reference evidence="5" key="1">
    <citation type="journal article" date="2020" name="Stud. Mycol.">
        <title>101 Dothideomycetes genomes: a test case for predicting lifestyles and emergence of pathogens.</title>
        <authorList>
            <person name="Haridas S."/>
            <person name="Albert R."/>
            <person name="Binder M."/>
            <person name="Bloem J."/>
            <person name="Labutti K."/>
            <person name="Salamov A."/>
            <person name="Andreopoulos B."/>
            <person name="Baker S."/>
            <person name="Barry K."/>
            <person name="Bills G."/>
            <person name="Bluhm B."/>
            <person name="Cannon C."/>
            <person name="Castanera R."/>
            <person name="Culley D."/>
            <person name="Daum C."/>
            <person name="Ezra D."/>
            <person name="Gonzalez J."/>
            <person name="Henrissat B."/>
            <person name="Kuo A."/>
            <person name="Liang C."/>
            <person name="Lipzen A."/>
            <person name="Lutzoni F."/>
            <person name="Magnuson J."/>
            <person name="Mondo S."/>
            <person name="Nolan M."/>
            <person name="Ohm R."/>
            <person name="Pangilinan J."/>
            <person name="Park H.-J."/>
            <person name="Ramirez L."/>
            <person name="Alfaro M."/>
            <person name="Sun H."/>
            <person name="Tritt A."/>
            <person name="Yoshinaga Y."/>
            <person name="Zwiers L.-H."/>
            <person name="Turgeon B."/>
            <person name="Goodwin S."/>
            <person name="Spatafora J."/>
            <person name="Crous P."/>
            <person name="Grigoriev I."/>
        </authorList>
    </citation>
    <scope>NUCLEOTIDE SEQUENCE</scope>
    <source>
        <strain evidence="5">CBS 119925</strain>
    </source>
</reference>
<evidence type="ECO:0000259" key="3">
    <source>
        <dbReference type="PROSITE" id="PS50090"/>
    </source>
</evidence>
<dbReference type="SMART" id="SM00717">
    <property type="entry name" value="SANT"/>
    <property type="match status" value="2"/>
</dbReference>
<feature type="domain" description="Myb-like" evidence="3">
    <location>
        <begin position="231"/>
        <end position="286"/>
    </location>
</feature>
<gene>
    <name evidence="5" type="ORF">M011DRAFT_483046</name>
</gene>
<dbReference type="PANTHER" id="PTHR46734">
    <property type="entry name" value="TELOMERIC REPEAT-BINDING FACTOR 1 TERF1"/>
    <property type="match status" value="1"/>
</dbReference>
<dbReference type="AlphaFoldDB" id="A0A6A6VRY9"/>
<dbReference type="InterPro" id="IPR001005">
    <property type="entry name" value="SANT/Myb"/>
</dbReference>
<dbReference type="SUPFAM" id="SSF46689">
    <property type="entry name" value="Homeodomain-like"/>
    <property type="match status" value="2"/>
</dbReference>
<dbReference type="PROSITE" id="PS50090">
    <property type="entry name" value="MYB_LIKE"/>
    <property type="match status" value="1"/>
</dbReference>
<dbReference type="Proteomes" id="UP000799440">
    <property type="component" value="Unassembled WGS sequence"/>
</dbReference>
<dbReference type="Gene3D" id="1.10.10.60">
    <property type="entry name" value="Homeodomain-like"/>
    <property type="match status" value="2"/>
</dbReference>
<feature type="domain" description="HTH myb-type" evidence="4">
    <location>
        <begin position="231"/>
        <end position="290"/>
    </location>
</feature>
<dbReference type="InterPro" id="IPR017930">
    <property type="entry name" value="Myb_dom"/>
</dbReference>
<dbReference type="OrthoDB" id="608866at2759"/>
<keyword evidence="6" id="KW-1185">Reference proteome</keyword>
<feature type="region of interest" description="Disordered" evidence="2">
    <location>
        <begin position="171"/>
        <end position="238"/>
    </location>
</feature>
<keyword evidence="1" id="KW-0539">Nucleus</keyword>
<feature type="region of interest" description="Disordered" evidence="2">
    <location>
        <begin position="449"/>
        <end position="468"/>
    </location>
</feature>
<dbReference type="InterPro" id="IPR009057">
    <property type="entry name" value="Homeodomain-like_sf"/>
</dbReference>
<feature type="region of interest" description="Disordered" evidence="2">
    <location>
        <begin position="485"/>
        <end position="574"/>
    </location>
</feature>
<feature type="compositionally biased region" description="Polar residues" evidence="2">
    <location>
        <begin position="332"/>
        <end position="352"/>
    </location>
</feature>
<feature type="region of interest" description="Disordered" evidence="2">
    <location>
        <begin position="290"/>
        <end position="360"/>
    </location>
</feature>
<accession>A0A6A6VRY9</accession>
<dbReference type="InterPro" id="IPR052450">
    <property type="entry name" value="TRBD-Containing_Protein"/>
</dbReference>
<dbReference type="PANTHER" id="PTHR46734:SF1">
    <property type="entry name" value="TELOMERIC REPEAT-BINDING FACTOR 1"/>
    <property type="match status" value="1"/>
</dbReference>
<evidence type="ECO:0000256" key="1">
    <source>
        <dbReference type="ARBA" id="ARBA00023242"/>
    </source>
</evidence>
<name>A0A6A6VRY9_9PLEO</name>
<dbReference type="Pfam" id="PF00249">
    <property type="entry name" value="Myb_DNA-binding"/>
    <property type="match status" value="1"/>
</dbReference>
<protein>
    <recommendedName>
        <fullName evidence="7">Myb-like domain-containing protein</fullName>
    </recommendedName>
</protein>
<evidence type="ECO:0000313" key="6">
    <source>
        <dbReference type="Proteomes" id="UP000799440"/>
    </source>
</evidence>
<proteinExistence type="predicted"/>
<evidence type="ECO:0008006" key="7">
    <source>
        <dbReference type="Google" id="ProtNLM"/>
    </source>
</evidence>
<sequence>MGSEQFPLSIWKVLNDEAPRPAVIEQSGVGSNPTPALISQNTAVAGGLHLTPAHSLTRSSTHSGGYLAIPPQHAARLPHPEPAFLPPADAPRFSGKFKDVLLDPSLELRNNLARTGENNTRKLPDLRPLPKADTLIPPTLVGLDNVPVPERRLLPPIARDRFSFDGVDKHIALNTGRPSDQGRPPRANPEDLASKVRKTIVPPPSSVQSPNNIATPSHPEQDHLPVESAESRKRMRRPWTEDEHRALVLGVHKHGVGNWAAILNDPEFCFDKRTGGQLKDRFRSCFPEQYRKGKQKREEDADVTSETANDRVPEQERDTQVTTPAAPADVNYPSSTQSPLALNSPSHATGESKSARAAARVPGGKAHAAVCKELATQGIDTKEFQYKKRRPRVDFTAEDDKNLLKGWDRYGAYWKKMTEDPELGFGARHPTDLRDHMRNKFPDKFAAGGRAVKENHRKQVASKGTARAQTVTVEVARGFVGSVPSMNGAHHYVSPDTSQQRSPPGHRRLEPAIRPSFELGQGSQKNRRVQLRRDILSTPKTDQPPPKRSHQSYLSHVAPHPPVSSYAGTATSPYGMDQRHRLTPMTSFARAPNPASYSQASMVANSSTLPPLPPGPVGVHTSTLPPTSFGRQPTDPYTGLQSTLAPVSSQSAVGALPGLAHPPLPGVNDLQYPPMGDNLSVWPTGQGGAYQGSS</sequence>
<dbReference type="EMBL" id="MU006561">
    <property type="protein sequence ID" value="KAF2752350.1"/>
    <property type="molecule type" value="Genomic_DNA"/>
</dbReference>
<evidence type="ECO:0000259" key="4">
    <source>
        <dbReference type="PROSITE" id="PS51294"/>
    </source>
</evidence>
<dbReference type="PROSITE" id="PS51294">
    <property type="entry name" value="HTH_MYB"/>
    <property type="match status" value="1"/>
</dbReference>
<evidence type="ECO:0000313" key="5">
    <source>
        <dbReference type="EMBL" id="KAF2752350.1"/>
    </source>
</evidence>
<organism evidence="5 6">
    <name type="scientific">Sporormia fimetaria CBS 119925</name>
    <dbReference type="NCBI Taxonomy" id="1340428"/>
    <lineage>
        <taxon>Eukaryota</taxon>
        <taxon>Fungi</taxon>
        <taxon>Dikarya</taxon>
        <taxon>Ascomycota</taxon>
        <taxon>Pezizomycotina</taxon>
        <taxon>Dothideomycetes</taxon>
        <taxon>Pleosporomycetidae</taxon>
        <taxon>Pleosporales</taxon>
        <taxon>Sporormiaceae</taxon>
        <taxon>Sporormia</taxon>
    </lineage>
</organism>
<dbReference type="CDD" id="cd11660">
    <property type="entry name" value="SANT_TRF"/>
    <property type="match status" value="1"/>
</dbReference>
<feature type="compositionally biased region" description="Basic and acidic residues" evidence="2">
    <location>
        <begin position="308"/>
        <end position="319"/>
    </location>
</feature>